<dbReference type="RefSeq" id="WP_206943527.1">
    <property type="nucleotide sequence ID" value="NZ_JAFLNF010000008.1"/>
</dbReference>
<dbReference type="InterPro" id="IPR031321">
    <property type="entry name" value="UCP012641"/>
</dbReference>
<keyword evidence="3" id="KW-1185">Reference proteome</keyword>
<dbReference type="PIRSF" id="PIRSF012641">
    <property type="entry name" value="UCP012641"/>
    <property type="match status" value="1"/>
</dbReference>
<dbReference type="AlphaFoldDB" id="A0A939ESX7"/>
<organism evidence="2 3">
    <name type="scientific">Roseibium limicola</name>
    <dbReference type="NCBI Taxonomy" id="2816037"/>
    <lineage>
        <taxon>Bacteria</taxon>
        <taxon>Pseudomonadati</taxon>
        <taxon>Pseudomonadota</taxon>
        <taxon>Alphaproteobacteria</taxon>
        <taxon>Hyphomicrobiales</taxon>
        <taxon>Stappiaceae</taxon>
        <taxon>Roseibium</taxon>
    </lineage>
</organism>
<name>A0A939ESX7_9HYPH</name>
<evidence type="ECO:0000313" key="2">
    <source>
        <dbReference type="EMBL" id="MBO0347028.1"/>
    </source>
</evidence>
<dbReference type="Pfam" id="PF10005">
    <property type="entry name" value="Zn_ribbon_DZR_6"/>
    <property type="match status" value="1"/>
</dbReference>
<evidence type="ECO:0000313" key="3">
    <source>
        <dbReference type="Proteomes" id="UP000664779"/>
    </source>
</evidence>
<comment type="caution">
    <text evidence="2">The sequence shown here is derived from an EMBL/GenBank/DDBJ whole genome shotgun (WGS) entry which is preliminary data.</text>
</comment>
<dbReference type="Gene3D" id="3.40.390.70">
    <property type="match status" value="1"/>
</dbReference>
<evidence type="ECO:0000259" key="1">
    <source>
        <dbReference type="Pfam" id="PF10005"/>
    </source>
</evidence>
<protein>
    <submittedName>
        <fullName evidence="2">Zinc-binding metallopeptidase</fullName>
    </submittedName>
</protein>
<dbReference type="Proteomes" id="UP000664779">
    <property type="component" value="Unassembled WGS sequence"/>
</dbReference>
<proteinExistence type="predicted"/>
<sequence>MQIFACPTCSRAVYFDNTRCRCGQSVVFDPDSQSMRIDGASCGNREQIACNWIAEEAGLCRSCNLTETVPDLGAEENIELWARTEAAKRWMLANLARWGWFTPRDPGDRPQFKLLSEQTAAGEADVVMGHANGLITINVTEASESMRAERQETLGELYRTMLGHMRHEMAHFLHLRLSANPQFLSEFRNLFGDEREDYGEALKRHYADPGVPGQTHITSYATAHAHEDWAETTAHLLHLVDLLDSVVATRLSLPEGPRPGYDTYREEDVEHIITLAVDTALAINHVNRAMDLTDLYPFVLTQTVREKLAFVHKWLHNPVAHTGT</sequence>
<accession>A0A939ESX7</accession>
<dbReference type="InterPro" id="IPR011201">
    <property type="entry name" value="Zinc-ribbon_6_bact"/>
</dbReference>
<gene>
    <name evidence="2" type="ORF">J0X15_17510</name>
</gene>
<reference evidence="2" key="1">
    <citation type="submission" date="2021-03" db="EMBL/GenBank/DDBJ databases">
        <title>Roseibium sp. CAU 1637 isolated from Incheon.</title>
        <authorList>
            <person name="Kim W."/>
        </authorList>
    </citation>
    <scope>NUCLEOTIDE SEQUENCE</scope>
    <source>
        <strain evidence="2">CAU 1637</strain>
    </source>
</reference>
<dbReference type="Pfam" id="PF15887">
    <property type="entry name" value="Peptidase_Mx"/>
    <property type="match status" value="1"/>
</dbReference>
<feature type="domain" description="Zinc-ribbon" evidence="1">
    <location>
        <begin position="4"/>
        <end position="36"/>
    </location>
</feature>
<dbReference type="EMBL" id="JAFLNF010000008">
    <property type="protein sequence ID" value="MBO0347028.1"/>
    <property type="molecule type" value="Genomic_DNA"/>
</dbReference>